<organism evidence="1 2">
    <name type="scientific">Phragmitibacter flavus</name>
    <dbReference type="NCBI Taxonomy" id="2576071"/>
    <lineage>
        <taxon>Bacteria</taxon>
        <taxon>Pseudomonadati</taxon>
        <taxon>Verrucomicrobiota</taxon>
        <taxon>Verrucomicrobiia</taxon>
        <taxon>Verrucomicrobiales</taxon>
        <taxon>Verrucomicrobiaceae</taxon>
        <taxon>Phragmitibacter</taxon>
    </lineage>
</organism>
<dbReference type="EMBL" id="VAUV01000013">
    <property type="protein sequence ID" value="TLD69473.1"/>
    <property type="molecule type" value="Genomic_DNA"/>
</dbReference>
<reference evidence="1 2" key="1">
    <citation type="submission" date="2019-05" db="EMBL/GenBank/DDBJ databases">
        <title>Verrucobacter flavum gen. nov., sp. nov. a new member of the family Verrucomicrobiaceae.</title>
        <authorList>
            <person name="Szuroczki S."/>
            <person name="Abbaszade G."/>
            <person name="Szabo A."/>
            <person name="Felfoldi T."/>
            <person name="Schumann P."/>
            <person name="Boka K."/>
            <person name="Keki Z."/>
            <person name="Toumi M."/>
            <person name="Toth E."/>
        </authorList>
    </citation>
    <scope>NUCLEOTIDE SEQUENCE [LARGE SCALE GENOMIC DNA]</scope>
    <source>
        <strain evidence="1 2">MG-N-17</strain>
    </source>
</reference>
<accession>A0A5R8KAY5</accession>
<evidence type="ECO:0000313" key="2">
    <source>
        <dbReference type="Proteomes" id="UP000306196"/>
    </source>
</evidence>
<protein>
    <submittedName>
        <fullName evidence="1">Uncharacterized protein</fullName>
    </submittedName>
</protein>
<evidence type="ECO:0000313" key="1">
    <source>
        <dbReference type="EMBL" id="TLD69473.1"/>
    </source>
</evidence>
<proteinExistence type="predicted"/>
<dbReference type="Proteomes" id="UP000306196">
    <property type="component" value="Unassembled WGS sequence"/>
</dbReference>
<sequence>MGISMNMGGLPAAITAFFFLNRSLVIVWFAAFSLAAGASFAPVLEADRPAVAGETAICEADADVQLVGRIGGWMPKAPVDFWVRVWIEDVKEVIFLDLVSVDWSNAGRRGQILGRAPPITAA</sequence>
<dbReference type="AlphaFoldDB" id="A0A5R8KAY5"/>
<comment type="caution">
    <text evidence="1">The sequence shown here is derived from an EMBL/GenBank/DDBJ whole genome shotgun (WGS) entry which is preliminary data.</text>
</comment>
<dbReference type="RefSeq" id="WP_138087616.1">
    <property type="nucleotide sequence ID" value="NZ_VAUV01000013.1"/>
</dbReference>
<gene>
    <name evidence="1" type="ORF">FEM03_17690</name>
</gene>
<keyword evidence="2" id="KW-1185">Reference proteome</keyword>
<name>A0A5R8KAY5_9BACT</name>